<dbReference type="Proteomes" id="UP000304953">
    <property type="component" value="Unassembled WGS sequence"/>
</dbReference>
<comment type="caution">
    <text evidence="1">The sequence shown here is derived from an EMBL/GenBank/DDBJ whole genome shotgun (WGS) entry which is preliminary data.</text>
</comment>
<protein>
    <submittedName>
        <fullName evidence="1">PhoH family protein</fullName>
    </submittedName>
</protein>
<proteinExistence type="predicted"/>
<gene>
    <name evidence="1" type="ORF">E5329_08005</name>
</gene>
<organism evidence="1 2">
    <name type="scientific">Petralouisia muris</name>
    <dbReference type="NCBI Taxonomy" id="3032872"/>
    <lineage>
        <taxon>Bacteria</taxon>
        <taxon>Bacillati</taxon>
        <taxon>Bacillota</taxon>
        <taxon>Clostridia</taxon>
        <taxon>Lachnospirales</taxon>
        <taxon>Lachnospiraceae</taxon>
        <taxon>Petralouisia</taxon>
    </lineage>
</organism>
<sequence>MEQQQAVFGCQDHFVRMLEKAFSVLIGLRESKVEVKGEDISGVSNAVSVIQSLQQIYDQGEGDRINEDMIYRLIDEATEGSLEETVEAMESIVTLTNRGAPIKCKTPGQKNYIRAMKENTITICIGPAGTGKTYLAVAQAAEELKRGDIDRIIMSRPAIEAGEERLGFLPGDLSQKVDPYLRPLNDALYDIFGAEKAEKLRERGTIEIAPLAYMRGRTLNRAKVLIDESQNASIYTIKMALTRLGEGSKMVLTGDVTQIDLPHKTDSGLEKCAAIVGPIEGISVIHLNNRDVVRNKIVKDIVKAFEKAEAEKKVSQVPDYQRRKKRQG</sequence>
<evidence type="ECO:0000313" key="1">
    <source>
        <dbReference type="EMBL" id="TGY96793.1"/>
    </source>
</evidence>
<accession>A0AC61RYE7</accession>
<evidence type="ECO:0000313" key="2">
    <source>
        <dbReference type="Proteomes" id="UP000304953"/>
    </source>
</evidence>
<dbReference type="EMBL" id="SRYA01000013">
    <property type="protein sequence ID" value="TGY96793.1"/>
    <property type="molecule type" value="Genomic_DNA"/>
</dbReference>
<reference evidence="1" key="1">
    <citation type="submission" date="2019-04" db="EMBL/GenBank/DDBJ databases">
        <title>Microbes associate with the intestines of laboratory mice.</title>
        <authorList>
            <person name="Navarre W."/>
            <person name="Wong E."/>
            <person name="Huang K."/>
            <person name="Tropini C."/>
            <person name="Ng K."/>
            <person name="Yu B."/>
        </authorList>
    </citation>
    <scope>NUCLEOTIDE SEQUENCE</scope>
    <source>
        <strain evidence="1">NM01_1-7b</strain>
    </source>
</reference>
<keyword evidence="2" id="KW-1185">Reference proteome</keyword>
<name>A0AC61RYE7_9FIRM</name>